<gene>
    <name evidence="1" type="ORF">A4S15_00230</name>
</gene>
<dbReference type="EMBL" id="LWDL01000005">
    <property type="protein sequence ID" value="OQW53968.1"/>
    <property type="molecule type" value="Genomic_DNA"/>
</dbReference>
<dbReference type="AlphaFoldDB" id="A0A1W9I2I2"/>
<sequence>MRATYGAWQLRCETLPGAQSEQCALVQTVSASDRQNVGLLILAFRTADKKASLLRVIAPLGVLLTSGLGLRIDDVNVGATDFVRCLPNGCVAEARLTDELLGKLKAGKAATFIIFQTPEEGVGVPVSLEGFATGYDALK</sequence>
<comment type="caution">
    <text evidence="1">The sequence shown here is derived from an EMBL/GenBank/DDBJ whole genome shotgun (WGS) entry which is preliminary data.</text>
</comment>
<evidence type="ECO:0000313" key="1">
    <source>
        <dbReference type="EMBL" id="OQW53968.1"/>
    </source>
</evidence>
<dbReference type="Pfam" id="PF06776">
    <property type="entry name" value="IalB"/>
    <property type="match status" value="1"/>
</dbReference>
<dbReference type="Proteomes" id="UP000192872">
    <property type="component" value="Unassembled WGS sequence"/>
</dbReference>
<reference evidence="1 2" key="1">
    <citation type="journal article" date="2017" name="Water Res.">
        <title>Comammox in drinking water systems.</title>
        <authorList>
            <person name="Wang Y."/>
            <person name="Ma L."/>
            <person name="Mao Y."/>
            <person name="Jiang X."/>
            <person name="Xia Y."/>
            <person name="Yu K."/>
            <person name="Li B."/>
            <person name="Zhang T."/>
        </authorList>
    </citation>
    <scope>NUCLEOTIDE SEQUENCE [LARGE SCALE GENOMIC DNA]</scope>
    <source>
        <strain evidence="1">SG_bin8</strain>
    </source>
</reference>
<protein>
    <submittedName>
        <fullName evidence="1">Invasion associated locus B</fullName>
    </submittedName>
</protein>
<evidence type="ECO:0000313" key="2">
    <source>
        <dbReference type="Proteomes" id="UP000192872"/>
    </source>
</evidence>
<name>A0A1W9I2I2_9HYPH</name>
<accession>A0A1W9I2I2</accession>
<dbReference type="Gene3D" id="2.60.40.1880">
    <property type="entry name" value="Invasion associated locus B (IalB) protein"/>
    <property type="match status" value="1"/>
</dbReference>
<dbReference type="STRING" id="1827387.A4S15_00230"/>
<dbReference type="InterPro" id="IPR010642">
    <property type="entry name" value="Invasion_prot_B"/>
</dbReference>
<dbReference type="InterPro" id="IPR038696">
    <property type="entry name" value="IalB_sf"/>
</dbReference>
<organism evidence="1 2">
    <name type="scientific">Candidatus Raskinella chloraquaticus</name>
    <dbReference type="NCBI Taxonomy" id="1951219"/>
    <lineage>
        <taxon>Bacteria</taxon>
        <taxon>Pseudomonadati</taxon>
        <taxon>Pseudomonadota</taxon>
        <taxon>Alphaproteobacteria</taxon>
        <taxon>Hyphomicrobiales</taxon>
        <taxon>Phreatobacteraceae</taxon>
        <taxon>Candidatus Raskinella</taxon>
    </lineage>
</organism>
<proteinExistence type="predicted"/>